<evidence type="ECO:0000256" key="1">
    <source>
        <dbReference type="SAM" id="MobiDB-lite"/>
    </source>
</evidence>
<protein>
    <submittedName>
        <fullName evidence="2">Uncharacterized protein</fullName>
    </submittedName>
</protein>
<dbReference type="EMBL" id="CACVBM020000344">
    <property type="protein sequence ID" value="CAA7018075.1"/>
    <property type="molecule type" value="Genomic_DNA"/>
</dbReference>
<name>A0A6D2HPQ1_9BRAS</name>
<keyword evidence="3" id="KW-1185">Reference proteome</keyword>
<comment type="caution">
    <text evidence="2">The sequence shown here is derived from an EMBL/GenBank/DDBJ whole genome shotgun (WGS) entry which is preliminary data.</text>
</comment>
<evidence type="ECO:0000313" key="3">
    <source>
        <dbReference type="Proteomes" id="UP000467841"/>
    </source>
</evidence>
<evidence type="ECO:0000313" key="2">
    <source>
        <dbReference type="EMBL" id="CAA7018075.1"/>
    </source>
</evidence>
<sequence length="74" mass="8111">MSVWQRSKAHGRFDGSRNPVHCGIGLDSSKHNPSLFLVDSLAYLEPMAKEQTGGDDRKVIRASRSPKEFGGAEP</sequence>
<gene>
    <name evidence="2" type="ORF">MERR_LOCUS5310</name>
</gene>
<reference evidence="2" key="1">
    <citation type="submission" date="2020-01" db="EMBL/GenBank/DDBJ databases">
        <authorList>
            <person name="Mishra B."/>
        </authorList>
    </citation>
    <scope>NUCLEOTIDE SEQUENCE [LARGE SCALE GENOMIC DNA]</scope>
</reference>
<dbReference type="Proteomes" id="UP000467841">
    <property type="component" value="Unassembled WGS sequence"/>
</dbReference>
<dbReference type="AlphaFoldDB" id="A0A6D2HPQ1"/>
<accession>A0A6D2HPQ1</accession>
<organism evidence="2 3">
    <name type="scientific">Microthlaspi erraticum</name>
    <dbReference type="NCBI Taxonomy" id="1685480"/>
    <lineage>
        <taxon>Eukaryota</taxon>
        <taxon>Viridiplantae</taxon>
        <taxon>Streptophyta</taxon>
        <taxon>Embryophyta</taxon>
        <taxon>Tracheophyta</taxon>
        <taxon>Spermatophyta</taxon>
        <taxon>Magnoliopsida</taxon>
        <taxon>eudicotyledons</taxon>
        <taxon>Gunneridae</taxon>
        <taxon>Pentapetalae</taxon>
        <taxon>rosids</taxon>
        <taxon>malvids</taxon>
        <taxon>Brassicales</taxon>
        <taxon>Brassicaceae</taxon>
        <taxon>Coluteocarpeae</taxon>
        <taxon>Microthlaspi</taxon>
    </lineage>
</organism>
<proteinExistence type="predicted"/>
<feature type="region of interest" description="Disordered" evidence="1">
    <location>
        <begin position="49"/>
        <end position="74"/>
    </location>
</feature>